<keyword evidence="3" id="KW-1185">Reference proteome</keyword>
<name>A0A822YFL4_NELNU</name>
<organism evidence="2 3">
    <name type="scientific">Nelumbo nucifera</name>
    <name type="common">Sacred lotus</name>
    <dbReference type="NCBI Taxonomy" id="4432"/>
    <lineage>
        <taxon>Eukaryota</taxon>
        <taxon>Viridiplantae</taxon>
        <taxon>Streptophyta</taxon>
        <taxon>Embryophyta</taxon>
        <taxon>Tracheophyta</taxon>
        <taxon>Spermatophyta</taxon>
        <taxon>Magnoliopsida</taxon>
        <taxon>Proteales</taxon>
        <taxon>Nelumbonaceae</taxon>
        <taxon>Nelumbo</taxon>
    </lineage>
</organism>
<gene>
    <name evidence="2" type="ORF">HUJ06_031254</name>
</gene>
<sequence>MFRKNGCFLWGADVNSFPVAFYQRPGAEFTYAPHPRSVLLFSVSQLLEDFVMSIANRPNGDQPGVGHSPQEDKRTGSSSRIKIERNRYFDDEFDVLHHCRLLLFIYMPNTNKLRKPSAWQRQTAVSLFPTIPLRSNYQERPIMPPINNNIITGPTIPSGPAFK</sequence>
<reference evidence="2 3" key="1">
    <citation type="journal article" date="2020" name="Mol. Biol. Evol.">
        <title>Distinct Expression and Methylation Patterns for Genes with Different Fates following a Single Whole-Genome Duplication in Flowering Plants.</title>
        <authorList>
            <person name="Shi T."/>
            <person name="Rahmani R.S."/>
            <person name="Gugger P.F."/>
            <person name="Wang M."/>
            <person name="Li H."/>
            <person name="Zhang Y."/>
            <person name="Li Z."/>
            <person name="Wang Q."/>
            <person name="Van de Peer Y."/>
            <person name="Marchal K."/>
            <person name="Chen J."/>
        </authorList>
    </citation>
    <scope>NUCLEOTIDE SEQUENCE [LARGE SCALE GENOMIC DNA]</scope>
    <source>
        <tissue evidence="2">Leaf</tissue>
    </source>
</reference>
<dbReference type="EMBL" id="DUZY01000002">
    <property type="protein sequence ID" value="DAD29786.1"/>
    <property type="molecule type" value="Genomic_DNA"/>
</dbReference>
<proteinExistence type="predicted"/>
<comment type="caution">
    <text evidence="2">The sequence shown here is derived from an EMBL/GenBank/DDBJ whole genome shotgun (WGS) entry which is preliminary data.</text>
</comment>
<evidence type="ECO:0000313" key="2">
    <source>
        <dbReference type="EMBL" id="DAD29786.1"/>
    </source>
</evidence>
<evidence type="ECO:0000256" key="1">
    <source>
        <dbReference type="SAM" id="MobiDB-lite"/>
    </source>
</evidence>
<dbReference type="Proteomes" id="UP000607653">
    <property type="component" value="Unassembled WGS sequence"/>
</dbReference>
<feature type="region of interest" description="Disordered" evidence="1">
    <location>
        <begin position="57"/>
        <end position="79"/>
    </location>
</feature>
<accession>A0A822YFL4</accession>
<protein>
    <submittedName>
        <fullName evidence="2">Uncharacterized protein</fullName>
    </submittedName>
</protein>
<feature type="compositionally biased region" description="Basic and acidic residues" evidence="1">
    <location>
        <begin position="69"/>
        <end position="79"/>
    </location>
</feature>
<dbReference type="AlphaFoldDB" id="A0A822YFL4"/>
<evidence type="ECO:0000313" key="3">
    <source>
        <dbReference type="Proteomes" id="UP000607653"/>
    </source>
</evidence>